<dbReference type="InterPro" id="IPR012337">
    <property type="entry name" value="RNaseH-like_sf"/>
</dbReference>
<proteinExistence type="predicted"/>
<reference evidence="6" key="1">
    <citation type="submission" date="2016-11" db="EMBL/GenBank/DDBJ databases">
        <authorList>
            <person name="Varghese N."/>
            <person name="Submissions S."/>
        </authorList>
    </citation>
    <scope>NUCLEOTIDE SEQUENCE [LARGE SCALE GENOMIC DNA]</scope>
    <source>
        <strain evidence="6">DSM 9756</strain>
    </source>
</reference>
<dbReference type="GO" id="GO:0003677">
    <property type="term" value="F:DNA binding"/>
    <property type="evidence" value="ECO:0007669"/>
    <property type="project" value="InterPro"/>
</dbReference>
<dbReference type="PANTHER" id="PTHR30231">
    <property type="entry name" value="DNA POLYMERASE III SUBUNIT EPSILON"/>
    <property type="match status" value="1"/>
</dbReference>
<dbReference type="OrthoDB" id="5497329at2"/>
<dbReference type="AlphaFoldDB" id="A0A1M5F0T4"/>
<dbReference type="EMBL" id="FQVB01000029">
    <property type="protein sequence ID" value="SHF85143.1"/>
    <property type="molecule type" value="Genomic_DNA"/>
</dbReference>
<dbReference type="SMART" id="SM00479">
    <property type="entry name" value="EXOIII"/>
    <property type="match status" value="1"/>
</dbReference>
<sequence length="200" mass="22829">MRLEDARFAAVDLETTGLDVRRDHIVAVAAVPMEGTRIRVGDAFYTTVRPEKYRLDGMKYHGIAANDLETAPTFEEIADRLWKLCDGILVGHCVHIDSQFLSRFFGKMGRSFQRPLVDIAELEKWIGRREGRARSAEELSLDALMIRYGLKEHFRHNALADAFFAAQIFQIQVIRNGIQTVEQLLGILKDQRVCNAHFLL</sequence>
<dbReference type="NCBIfam" id="TIGR00573">
    <property type="entry name" value="dnaq"/>
    <property type="match status" value="1"/>
</dbReference>
<evidence type="ECO:0000256" key="3">
    <source>
        <dbReference type="ARBA" id="ARBA00022839"/>
    </source>
</evidence>
<dbReference type="GO" id="GO:0006260">
    <property type="term" value="P:DNA replication"/>
    <property type="evidence" value="ECO:0007669"/>
    <property type="project" value="InterPro"/>
</dbReference>
<dbReference type="STRING" id="1121391.SAMN02745206_02784"/>
<evidence type="ECO:0000313" key="5">
    <source>
        <dbReference type="EMBL" id="SHF85143.1"/>
    </source>
</evidence>
<dbReference type="Pfam" id="PF00929">
    <property type="entry name" value="RNase_T"/>
    <property type="match status" value="1"/>
</dbReference>
<dbReference type="Proteomes" id="UP000184076">
    <property type="component" value="Unassembled WGS sequence"/>
</dbReference>
<dbReference type="InterPro" id="IPR013520">
    <property type="entry name" value="Ribonucl_H"/>
</dbReference>
<keyword evidence="2" id="KW-0378">Hydrolase</keyword>
<dbReference type="GO" id="GO:0005829">
    <property type="term" value="C:cytosol"/>
    <property type="evidence" value="ECO:0007669"/>
    <property type="project" value="TreeGrafter"/>
</dbReference>
<evidence type="ECO:0000259" key="4">
    <source>
        <dbReference type="SMART" id="SM00479"/>
    </source>
</evidence>
<dbReference type="SUPFAM" id="SSF53098">
    <property type="entry name" value="Ribonuclease H-like"/>
    <property type="match status" value="1"/>
</dbReference>
<dbReference type="CDD" id="cd06127">
    <property type="entry name" value="DEDDh"/>
    <property type="match status" value="1"/>
</dbReference>
<dbReference type="Gene3D" id="3.30.420.10">
    <property type="entry name" value="Ribonuclease H-like superfamily/Ribonuclease H"/>
    <property type="match status" value="1"/>
</dbReference>
<name>A0A1M5F0T4_9BACT</name>
<dbReference type="InterPro" id="IPR006054">
    <property type="entry name" value="DnaQ"/>
</dbReference>
<organism evidence="5 6">
    <name type="scientific">Desulfacinum infernum DSM 9756</name>
    <dbReference type="NCBI Taxonomy" id="1121391"/>
    <lineage>
        <taxon>Bacteria</taxon>
        <taxon>Pseudomonadati</taxon>
        <taxon>Thermodesulfobacteriota</taxon>
        <taxon>Syntrophobacteria</taxon>
        <taxon>Syntrophobacterales</taxon>
        <taxon>Syntrophobacteraceae</taxon>
        <taxon>Desulfacinum</taxon>
    </lineage>
</organism>
<dbReference type="RefSeq" id="WP_073040491.1">
    <property type="nucleotide sequence ID" value="NZ_FQVB01000029.1"/>
</dbReference>
<feature type="domain" description="Exonuclease" evidence="4">
    <location>
        <begin position="7"/>
        <end position="178"/>
    </location>
</feature>
<evidence type="ECO:0000256" key="2">
    <source>
        <dbReference type="ARBA" id="ARBA00022801"/>
    </source>
</evidence>
<dbReference type="PANTHER" id="PTHR30231:SF4">
    <property type="entry name" value="PROTEIN NEN2"/>
    <property type="match status" value="1"/>
</dbReference>
<protein>
    <submittedName>
        <fullName evidence="5">DNA polymerase-3 subunit epsilon</fullName>
    </submittedName>
</protein>
<dbReference type="GO" id="GO:0003887">
    <property type="term" value="F:DNA-directed DNA polymerase activity"/>
    <property type="evidence" value="ECO:0007669"/>
    <property type="project" value="InterPro"/>
</dbReference>
<dbReference type="InterPro" id="IPR036397">
    <property type="entry name" value="RNaseH_sf"/>
</dbReference>
<keyword evidence="6" id="KW-1185">Reference proteome</keyword>
<keyword evidence="1" id="KW-0540">Nuclease</keyword>
<dbReference type="GO" id="GO:0008408">
    <property type="term" value="F:3'-5' exonuclease activity"/>
    <property type="evidence" value="ECO:0007669"/>
    <property type="project" value="TreeGrafter"/>
</dbReference>
<accession>A0A1M5F0T4</accession>
<evidence type="ECO:0000256" key="1">
    <source>
        <dbReference type="ARBA" id="ARBA00022722"/>
    </source>
</evidence>
<keyword evidence="3" id="KW-0269">Exonuclease</keyword>
<gene>
    <name evidence="5" type="ORF">SAMN02745206_02784</name>
</gene>
<evidence type="ECO:0000313" key="6">
    <source>
        <dbReference type="Proteomes" id="UP000184076"/>
    </source>
</evidence>